<dbReference type="OrthoDB" id="5329536at2"/>
<evidence type="ECO:0000313" key="6">
    <source>
        <dbReference type="EMBL" id="RDU61071.1"/>
    </source>
</evidence>
<dbReference type="Proteomes" id="UP000256599">
    <property type="component" value="Unassembled WGS sequence"/>
</dbReference>
<dbReference type="RefSeq" id="WP_104699191.1">
    <property type="nucleotide sequence ID" value="NZ_FZPP01000003.1"/>
</dbReference>
<evidence type="ECO:0000256" key="3">
    <source>
        <dbReference type="ARBA" id="ARBA00022989"/>
    </source>
</evidence>
<sequence length="233" mass="26716">MSIVFQSCKDFIQPKILSLVCIPFILNLVFIGSMLYGFGHSFYEYSLSFSPQWLQNITFNPAIWAKILSITYLASIYLLLLCCLVVLALVFNLFLSLFYTPFLVRYVHAKDFKHIALHPFGTIGGDILSFLKDTSIFVILLLLCIPLYFIPLLGSVALFVTCFLYFKKRTFYDVASSIMDKTQFQALNCKGLVNYFYALLAYIPSFIPFASLFLMPLQILIITRYMFCALSKT</sequence>
<proteinExistence type="predicted"/>
<evidence type="ECO:0008006" key="8">
    <source>
        <dbReference type="Google" id="ProtNLM"/>
    </source>
</evidence>
<keyword evidence="4 5" id="KW-0472">Membrane</keyword>
<protein>
    <recommendedName>
        <fullName evidence="8">EI24 domain-containing protein</fullName>
    </recommendedName>
</protein>
<keyword evidence="2 5" id="KW-0812">Transmembrane</keyword>
<keyword evidence="7" id="KW-1185">Reference proteome</keyword>
<dbReference type="AlphaFoldDB" id="A0A3D8I953"/>
<comment type="subcellular location">
    <subcellularLocation>
        <location evidence="1">Membrane</location>
        <topology evidence="1">Multi-pass membrane protein</topology>
    </subcellularLocation>
</comment>
<dbReference type="InterPro" id="IPR059112">
    <property type="entry name" value="CysZ/EI24"/>
</dbReference>
<dbReference type="EMBL" id="NXLR01000001">
    <property type="protein sequence ID" value="RDU61071.1"/>
    <property type="molecule type" value="Genomic_DNA"/>
</dbReference>
<name>A0A3D8I953_9HELI</name>
<evidence type="ECO:0000256" key="2">
    <source>
        <dbReference type="ARBA" id="ARBA00022692"/>
    </source>
</evidence>
<organism evidence="6 7">
    <name type="scientific">Helicobacter marmotae</name>
    <dbReference type="NCBI Taxonomy" id="152490"/>
    <lineage>
        <taxon>Bacteria</taxon>
        <taxon>Pseudomonadati</taxon>
        <taxon>Campylobacterota</taxon>
        <taxon>Epsilonproteobacteria</taxon>
        <taxon>Campylobacterales</taxon>
        <taxon>Helicobacteraceae</taxon>
        <taxon>Helicobacter</taxon>
    </lineage>
</organism>
<evidence type="ECO:0000256" key="4">
    <source>
        <dbReference type="ARBA" id="ARBA00023136"/>
    </source>
</evidence>
<feature type="transmembrane region" description="Helical" evidence="5">
    <location>
        <begin position="209"/>
        <end position="227"/>
    </location>
</feature>
<dbReference type="Pfam" id="PF07264">
    <property type="entry name" value="EI24"/>
    <property type="match status" value="1"/>
</dbReference>
<reference evidence="6 7" key="1">
    <citation type="submission" date="2018-04" db="EMBL/GenBank/DDBJ databases">
        <title>Novel Campyloabacter and Helicobacter Species and Strains.</title>
        <authorList>
            <person name="Mannion A.J."/>
            <person name="Shen Z."/>
            <person name="Fox J.G."/>
        </authorList>
    </citation>
    <scope>NUCLEOTIDE SEQUENCE [LARGE SCALE GENOMIC DNA]</scope>
    <source>
        <strain evidence="6 7">MIT 98-6070</strain>
    </source>
</reference>
<comment type="caution">
    <text evidence="6">The sequence shown here is derived from an EMBL/GenBank/DDBJ whole genome shotgun (WGS) entry which is preliminary data.</text>
</comment>
<feature type="transmembrane region" description="Helical" evidence="5">
    <location>
        <begin position="76"/>
        <end position="100"/>
    </location>
</feature>
<feature type="transmembrane region" description="Helical" evidence="5">
    <location>
        <begin position="16"/>
        <end position="38"/>
    </location>
</feature>
<accession>A0A3D8I953</accession>
<evidence type="ECO:0000256" key="5">
    <source>
        <dbReference type="SAM" id="Phobius"/>
    </source>
</evidence>
<evidence type="ECO:0000313" key="7">
    <source>
        <dbReference type="Proteomes" id="UP000256599"/>
    </source>
</evidence>
<feature type="transmembrane region" description="Helical" evidence="5">
    <location>
        <begin position="112"/>
        <end position="131"/>
    </location>
</feature>
<keyword evidence="3 5" id="KW-1133">Transmembrane helix</keyword>
<feature type="transmembrane region" description="Helical" evidence="5">
    <location>
        <begin position="137"/>
        <end position="166"/>
    </location>
</feature>
<evidence type="ECO:0000256" key="1">
    <source>
        <dbReference type="ARBA" id="ARBA00004141"/>
    </source>
</evidence>
<gene>
    <name evidence="6" type="ORF">CQA63_00765</name>
</gene>